<organism evidence="1 2">
    <name type="scientific">Pseudomonas putida</name>
    <name type="common">Arthrobacter siderocapsulatus</name>
    <dbReference type="NCBI Taxonomy" id="303"/>
    <lineage>
        <taxon>Bacteria</taxon>
        <taxon>Pseudomonadati</taxon>
        <taxon>Pseudomonadota</taxon>
        <taxon>Gammaproteobacteria</taxon>
        <taxon>Pseudomonadales</taxon>
        <taxon>Pseudomonadaceae</taxon>
        <taxon>Pseudomonas</taxon>
    </lineage>
</organism>
<dbReference type="Gene3D" id="3.30.310.50">
    <property type="entry name" value="Alpha-D-phosphohexomutase, C-terminal domain"/>
    <property type="match status" value="1"/>
</dbReference>
<gene>
    <name evidence="1" type="ORF">DKY63_28845</name>
</gene>
<dbReference type="EMBL" id="CP029693">
    <property type="protein sequence ID" value="AWY43715.1"/>
    <property type="molecule type" value="Genomic_DNA"/>
</dbReference>
<dbReference type="SUPFAM" id="SSF55957">
    <property type="entry name" value="Phosphoglucomutase, C-terminal domain"/>
    <property type="match status" value="1"/>
</dbReference>
<protein>
    <submittedName>
        <fullName evidence="1">Mannose-1-phosphate guanylyltransferase</fullName>
    </submittedName>
</protein>
<keyword evidence="1" id="KW-0808">Transferase</keyword>
<accession>A0A2Z4RST8</accession>
<dbReference type="InterPro" id="IPR036900">
    <property type="entry name" value="A-D-PHexomutase_C_sf"/>
</dbReference>
<dbReference type="GO" id="GO:0016868">
    <property type="term" value="F:intramolecular phosphotransferase activity"/>
    <property type="evidence" value="ECO:0007669"/>
    <property type="project" value="InterPro"/>
</dbReference>
<proteinExistence type="predicted"/>
<evidence type="ECO:0000313" key="2">
    <source>
        <dbReference type="Proteomes" id="UP000250299"/>
    </source>
</evidence>
<name>A0A2Z4RST8_PSEPU</name>
<keyword evidence="1" id="KW-0548">Nucleotidyltransferase</keyword>
<sequence length="140" mass="15773">MNIAQHSADIEREVGNLGVMSWLSRHQTLPSANEPWLGAPLLVEQIGVFPSSGDIRRPMPDPYPLLAHLKDLYGGQALEIDDRDGLKVIFSDWRFRVRLCCNTPAIIINVETRCDLQLMPLRTAELLNQLELFETAHSAL</sequence>
<dbReference type="GO" id="GO:0016779">
    <property type="term" value="F:nucleotidyltransferase activity"/>
    <property type="evidence" value="ECO:0007669"/>
    <property type="project" value="UniProtKB-KW"/>
</dbReference>
<dbReference type="OrthoDB" id="9803322at2"/>
<dbReference type="Proteomes" id="UP000250299">
    <property type="component" value="Chromosome"/>
</dbReference>
<dbReference type="AlphaFoldDB" id="A0A2Z4RST8"/>
<reference evidence="1 2" key="1">
    <citation type="submission" date="2018-05" db="EMBL/GenBank/DDBJ databases">
        <title>Whole genome sequence of Pseudomonas putida JBC17.</title>
        <authorList>
            <person name="Lee Y.H."/>
            <person name="David K."/>
        </authorList>
    </citation>
    <scope>NUCLEOTIDE SEQUENCE [LARGE SCALE GENOMIC DNA]</scope>
    <source>
        <strain evidence="1 2">JBC17</strain>
    </source>
</reference>
<evidence type="ECO:0000313" key="1">
    <source>
        <dbReference type="EMBL" id="AWY43715.1"/>
    </source>
</evidence>
<dbReference type="RefSeq" id="WP_110967241.1">
    <property type="nucleotide sequence ID" value="NZ_CP029693.1"/>
</dbReference>